<dbReference type="InterPro" id="IPR056433">
    <property type="entry name" value="DmsR-like_N"/>
</dbReference>
<evidence type="ECO:0000256" key="1">
    <source>
        <dbReference type="ARBA" id="ARBA00023015"/>
    </source>
</evidence>
<keyword evidence="1" id="KW-0805">Transcription regulation</keyword>
<feature type="domain" description="HTH bat-type" evidence="3">
    <location>
        <begin position="160"/>
        <end position="212"/>
    </location>
</feature>
<reference evidence="5 6" key="1">
    <citation type="submission" date="2016-10" db="EMBL/GenBank/DDBJ databases">
        <authorList>
            <person name="de Groot N.N."/>
        </authorList>
    </citation>
    <scope>NUCLEOTIDE SEQUENCE [LARGE SCALE GENOMIC DNA]</scope>
    <source>
        <strain evidence="5 6">SP2</strain>
    </source>
</reference>
<evidence type="ECO:0000259" key="3">
    <source>
        <dbReference type="Pfam" id="PF04967"/>
    </source>
</evidence>
<dbReference type="OMA" id="ADECTEP"/>
<dbReference type="Pfam" id="PF04967">
    <property type="entry name" value="HTH_10"/>
    <property type="match status" value="1"/>
</dbReference>
<dbReference type="PANTHER" id="PTHR34236">
    <property type="entry name" value="DIMETHYL SULFOXIDE REDUCTASE TRANSCRIPTIONAL ACTIVATOR"/>
    <property type="match status" value="1"/>
</dbReference>
<proteinExistence type="predicted"/>
<dbReference type="AlphaFoldDB" id="A0A1I3LRT6"/>
<dbReference type="Pfam" id="PF24277">
    <property type="entry name" value="DmsR_N"/>
    <property type="match status" value="1"/>
</dbReference>
<accession>A0A1I3LRT6</accession>
<evidence type="ECO:0000313" key="5">
    <source>
        <dbReference type="EMBL" id="SFI87488.1"/>
    </source>
</evidence>
<dbReference type="RefSeq" id="WP_005576247.1">
    <property type="nucleotide sequence ID" value="NZ_FORO01000008.1"/>
</dbReference>
<dbReference type="Proteomes" id="UP000182829">
    <property type="component" value="Unassembled WGS sequence"/>
</dbReference>
<protein>
    <submittedName>
        <fullName evidence="5">Predicted DNA binding protein, contains HTH domain</fullName>
    </submittedName>
</protein>
<evidence type="ECO:0000256" key="2">
    <source>
        <dbReference type="ARBA" id="ARBA00023163"/>
    </source>
</evidence>
<keyword evidence="2" id="KW-0804">Transcription</keyword>
<gene>
    <name evidence="5" type="ORF">SAMN05443661_10820</name>
</gene>
<dbReference type="GeneID" id="14207714"/>
<evidence type="ECO:0000313" key="6">
    <source>
        <dbReference type="Proteomes" id="UP000182829"/>
    </source>
</evidence>
<dbReference type="OrthoDB" id="51502at2157"/>
<evidence type="ECO:0000259" key="4">
    <source>
        <dbReference type="Pfam" id="PF24277"/>
    </source>
</evidence>
<dbReference type="EMBL" id="FORO01000008">
    <property type="protein sequence ID" value="SFI87488.1"/>
    <property type="molecule type" value="Genomic_DNA"/>
</dbReference>
<organism evidence="5 6">
    <name type="scientific">Natronobacterium gregoryi</name>
    <dbReference type="NCBI Taxonomy" id="44930"/>
    <lineage>
        <taxon>Archaea</taxon>
        <taxon>Methanobacteriati</taxon>
        <taxon>Methanobacteriota</taxon>
        <taxon>Stenosarchaea group</taxon>
        <taxon>Halobacteria</taxon>
        <taxon>Halobacteriales</taxon>
        <taxon>Natrialbaceae</taxon>
        <taxon>Natronobacterium</taxon>
    </lineage>
</organism>
<sequence>MSPRAFAEGTETESHGAIDRLEEQSLRVVLKIIRGGSCFIDGLEGDVVDVDVRLEDGHCHCDVSVRTDDDGVERIETRYASSEICAHCPGAVFSDHGCIPRYLGVGDGWFVVETYAADTDTVSSLVEDVRAVCDRVIVKSLVSTERGEHDDVCTIDVSPLTPKQREAVHHAVEAGYYDPATQVPLEDVAAKLEISPSALSQRLRRAESNIMRQVSEDGDD</sequence>
<dbReference type="InterPro" id="IPR007050">
    <property type="entry name" value="HTH_bacterioopsin"/>
</dbReference>
<dbReference type="PANTHER" id="PTHR34236:SF1">
    <property type="entry name" value="DIMETHYL SULFOXIDE REDUCTASE TRANSCRIPTIONAL ACTIVATOR"/>
    <property type="match status" value="1"/>
</dbReference>
<name>A0A1I3LRT6_9EURY</name>
<feature type="domain" description="DmsR-like N-terminal" evidence="4">
    <location>
        <begin position="79"/>
        <end position="142"/>
    </location>
</feature>